<dbReference type="RefSeq" id="WP_230551531.1">
    <property type="nucleotide sequence ID" value="NZ_JAJISD010000006.1"/>
</dbReference>
<organism evidence="3 4">
    <name type="scientific">Reyranella aquatilis</name>
    <dbReference type="NCBI Taxonomy" id="2035356"/>
    <lineage>
        <taxon>Bacteria</taxon>
        <taxon>Pseudomonadati</taxon>
        <taxon>Pseudomonadota</taxon>
        <taxon>Alphaproteobacteria</taxon>
        <taxon>Hyphomicrobiales</taxon>
        <taxon>Reyranellaceae</taxon>
        <taxon>Reyranella</taxon>
    </lineage>
</organism>
<evidence type="ECO:0000259" key="2">
    <source>
        <dbReference type="Pfam" id="PF00582"/>
    </source>
</evidence>
<name>A0ABS8KWC0_9HYPH</name>
<protein>
    <submittedName>
        <fullName evidence="3">Universal stress protein</fullName>
    </submittedName>
</protein>
<sequence>MDFKTILVHCDAAPEAGKRLAVAAELAQRNAAHLVGVHARPPLQVSAFFEGGVAMDALFASYDSAARAEADKAKSAFENALRGNQLSHEWRMADGYVDDVLASHARYADLLILGQSNPQAATSTPSDLPESVALSAGRPCLVVPRMSSGKPPGTNVLLCWNASRESARAAADALPLLRGSKRVTILVVDPRSSPSGHGAEPGADVATWLARHGVAVTVQREVAADNDVGGVILSRASDLDADLIVMGLYGRSRIRETILGGASKTVLTETTVPLFVSH</sequence>
<evidence type="ECO:0000313" key="4">
    <source>
        <dbReference type="Proteomes" id="UP001198862"/>
    </source>
</evidence>
<comment type="similarity">
    <text evidence="1">Belongs to the universal stress protein A family.</text>
</comment>
<dbReference type="EMBL" id="JAJISD010000006">
    <property type="protein sequence ID" value="MCC8430367.1"/>
    <property type="molecule type" value="Genomic_DNA"/>
</dbReference>
<dbReference type="Proteomes" id="UP001198862">
    <property type="component" value="Unassembled WGS sequence"/>
</dbReference>
<feature type="domain" description="UspA" evidence="2">
    <location>
        <begin position="3"/>
        <end position="143"/>
    </location>
</feature>
<evidence type="ECO:0000256" key="1">
    <source>
        <dbReference type="ARBA" id="ARBA00008791"/>
    </source>
</evidence>
<dbReference type="PRINTS" id="PR01438">
    <property type="entry name" value="UNVRSLSTRESS"/>
</dbReference>
<dbReference type="Pfam" id="PF00582">
    <property type="entry name" value="Usp"/>
    <property type="match status" value="2"/>
</dbReference>
<reference evidence="3 4" key="1">
    <citation type="submission" date="2021-11" db="EMBL/GenBank/DDBJ databases">
        <authorList>
            <person name="Lee D.-H."/>
            <person name="Kim S.-B."/>
        </authorList>
    </citation>
    <scope>NUCLEOTIDE SEQUENCE [LARGE SCALE GENOMIC DNA]</scope>
    <source>
        <strain evidence="3 4">KCTC 52223</strain>
    </source>
</reference>
<gene>
    <name evidence="3" type="ORF">LJ725_15440</name>
</gene>
<dbReference type="InterPro" id="IPR006016">
    <property type="entry name" value="UspA"/>
</dbReference>
<dbReference type="Gene3D" id="3.40.50.12370">
    <property type="match status" value="1"/>
</dbReference>
<feature type="domain" description="UspA" evidence="2">
    <location>
        <begin position="155"/>
        <end position="276"/>
    </location>
</feature>
<keyword evidence="4" id="KW-1185">Reference proteome</keyword>
<dbReference type="CDD" id="cd00293">
    <property type="entry name" value="USP-like"/>
    <property type="match status" value="1"/>
</dbReference>
<evidence type="ECO:0000313" key="3">
    <source>
        <dbReference type="EMBL" id="MCC8430367.1"/>
    </source>
</evidence>
<proteinExistence type="inferred from homology"/>
<dbReference type="SUPFAM" id="SSF52402">
    <property type="entry name" value="Adenine nucleotide alpha hydrolases-like"/>
    <property type="match status" value="2"/>
</dbReference>
<accession>A0ABS8KWC0</accession>
<comment type="caution">
    <text evidence="3">The sequence shown here is derived from an EMBL/GenBank/DDBJ whole genome shotgun (WGS) entry which is preliminary data.</text>
</comment>
<dbReference type="PANTHER" id="PTHR46268">
    <property type="entry name" value="STRESS RESPONSE PROTEIN NHAX"/>
    <property type="match status" value="1"/>
</dbReference>
<dbReference type="InterPro" id="IPR006015">
    <property type="entry name" value="Universal_stress_UspA"/>
</dbReference>
<dbReference type="PANTHER" id="PTHR46268:SF15">
    <property type="entry name" value="UNIVERSAL STRESS PROTEIN HP_0031"/>
    <property type="match status" value="1"/>
</dbReference>